<protein>
    <recommendedName>
        <fullName evidence="3">Haemolysin activator HlyB C-terminal domain-containing protein</fullName>
    </recommendedName>
</protein>
<dbReference type="Proteomes" id="UP000788153">
    <property type="component" value="Unassembled WGS sequence"/>
</dbReference>
<proteinExistence type="predicted"/>
<reference evidence="1 2" key="1">
    <citation type="submission" date="2020-03" db="EMBL/GenBank/DDBJ databases">
        <title>Genomic Encyclopedia of Type Strains, Phase IV (KMG-IV): sequencing the most valuable type-strain genomes for metagenomic binning, comparative biology and taxonomic classification.</title>
        <authorList>
            <person name="Goeker M."/>
        </authorList>
    </citation>
    <scope>NUCLEOTIDE SEQUENCE [LARGE SCALE GENOMIC DNA]</scope>
    <source>
        <strain evidence="1 2">DSM 22753</strain>
    </source>
</reference>
<organism evidence="1 2">
    <name type="scientific">Sphingomonas japonica</name>
    <dbReference type="NCBI Taxonomy" id="511662"/>
    <lineage>
        <taxon>Bacteria</taxon>
        <taxon>Pseudomonadati</taxon>
        <taxon>Pseudomonadota</taxon>
        <taxon>Alphaproteobacteria</taxon>
        <taxon>Sphingomonadales</taxon>
        <taxon>Sphingomonadaceae</taxon>
        <taxon>Sphingomonas</taxon>
    </lineage>
</organism>
<evidence type="ECO:0000313" key="1">
    <source>
        <dbReference type="EMBL" id="NIJ23393.1"/>
    </source>
</evidence>
<keyword evidence="2" id="KW-1185">Reference proteome</keyword>
<comment type="caution">
    <text evidence="1">The sequence shown here is derived from an EMBL/GenBank/DDBJ whole genome shotgun (WGS) entry which is preliminary data.</text>
</comment>
<gene>
    <name evidence="1" type="ORF">FHT01_000935</name>
</gene>
<accession>A0ABX0TYJ7</accession>
<name>A0ABX0TYJ7_9SPHN</name>
<evidence type="ECO:0000313" key="2">
    <source>
        <dbReference type="Proteomes" id="UP000788153"/>
    </source>
</evidence>
<dbReference type="RefSeq" id="WP_243846632.1">
    <property type="nucleotide sequence ID" value="NZ_BAAAEV010000001.1"/>
</dbReference>
<sequence length="338" mass="34673">MSVRGRPLRFLGLVGGGWISARVLLLWPVTGSLPEAIREILPIPVRSAAAPSGAAVLPRAHEFPGRTVAGGAAPFPALPAAPRGAREDALVQFALLGMVQYQGVPQRLPRRDRLASAPPAIRSLPGLIEAPRRPRLTGSAWFVARSGDEAAGVRLGGSQAGARLRYRLDRADRIAIAARVATPLAGVGREAAIGVEWRPLDAPVAIIAEQRFGFDGARGGPALLAVGGVDAVPVAAGFTLAAYAQAGAVARDRVEPFADGAARITRPIAAIGAVRIDAGLGAWGAAQRGAERIDIGPGVAAAIPVAGRTLRLGLDWRQRIAGNAAPGSGLALSLGADF</sequence>
<evidence type="ECO:0008006" key="3">
    <source>
        <dbReference type="Google" id="ProtNLM"/>
    </source>
</evidence>
<dbReference type="EMBL" id="JAASQP010000001">
    <property type="protein sequence ID" value="NIJ23393.1"/>
    <property type="molecule type" value="Genomic_DNA"/>
</dbReference>